<dbReference type="InterPro" id="IPR025154">
    <property type="entry name" value="Put_metallopeptidase_dom"/>
</dbReference>
<feature type="domain" description="VWA-like" evidence="2">
    <location>
        <begin position="354"/>
        <end position="481"/>
    </location>
</feature>
<dbReference type="SUPFAM" id="SSF53300">
    <property type="entry name" value="vWA-like"/>
    <property type="match status" value="1"/>
</dbReference>
<evidence type="ECO:0008006" key="6">
    <source>
        <dbReference type="Google" id="ProtNLM"/>
    </source>
</evidence>
<sequence length="483" mass="53963">MIPEDGIVSLHDRIRREIDEIDLSDSRQRTRIRCDFEELFDLIKLFLIAERDVYYGYALMAMRLEVDFEDSIVAGIKLNAYPPVLKINPLRLGVFSLKELLYIVCHEIDHVVFNHPAEMIRLNPGGNPAKYELFNLAADASVNDRLNFEVDRGQSYMRMPQGAVTSLSLGRQFGLNDIMSLQSYRYYYDLLLNSLSEEEMAALDASHEQRGSVSPLQGVPAPDAGDGGNSTEGSSDFGSATEAGAGSSEANSFAADHDWAASADDYEAAQAEVREFLNAVDSLMGDDARGNMPGHYASQLERLNAPPIVPWQVVLKRYIGTIESGYRKTRSRLNRRQPKRFDLSGSTRTRELNIVVAIDVSGSVSNRELENFFSEVFAILARSSQPITIIECDMVVQRVYEATKVGDVHLDVRGRGGTAFSPVVEYVNSNRGYRDALLIFFTDGFGEREIPQPHTYRNLWVVLNDADNLSVKNPYGSVVAMKD</sequence>
<evidence type="ECO:0000313" key="5">
    <source>
        <dbReference type="Proteomes" id="UP000308978"/>
    </source>
</evidence>
<evidence type="ECO:0000313" key="4">
    <source>
        <dbReference type="EMBL" id="THG36725.1"/>
    </source>
</evidence>
<proteinExistence type="predicted"/>
<dbReference type="EMBL" id="SSTJ01000012">
    <property type="protein sequence ID" value="THG36725.1"/>
    <property type="molecule type" value="Genomic_DNA"/>
</dbReference>
<accession>A0A4S4G2K0</accession>
<dbReference type="PANTHER" id="PTHR38730:SF1">
    <property type="entry name" value="SLL7028 PROTEIN"/>
    <property type="match status" value="1"/>
</dbReference>
<feature type="region of interest" description="Disordered" evidence="1">
    <location>
        <begin position="206"/>
        <end position="251"/>
    </location>
</feature>
<gene>
    <name evidence="4" type="ORF">E5986_09000</name>
</gene>
<evidence type="ECO:0000256" key="1">
    <source>
        <dbReference type="SAM" id="MobiDB-lite"/>
    </source>
</evidence>
<feature type="compositionally biased region" description="Low complexity" evidence="1">
    <location>
        <begin position="237"/>
        <end position="251"/>
    </location>
</feature>
<dbReference type="Proteomes" id="UP000308978">
    <property type="component" value="Unassembled WGS sequence"/>
</dbReference>
<dbReference type="Pfam" id="PF09967">
    <property type="entry name" value="DUF2201"/>
    <property type="match status" value="1"/>
</dbReference>
<comment type="caution">
    <text evidence="4">The sequence shown here is derived from an EMBL/GenBank/DDBJ whole genome shotgun (WGS) entry which is preliminary data.</text>
</comment>
<dbReference type="RefSeq" id="WP_136435243.1">
    <property type="nucleotide sequence ID" value="NZ_SSTJ01000012.1"/>
</dbReference>
<dbReference type="AlphaFoldDB" id="A0A4S4G2K0"/>
<dbReference type="PANTHER" id="PTHR38730">
    <property type="entry name" value="SLL7028 PROTEIN"/>
    <property type="match status" value="1"/>
</dbReference>
<evidence type="ECO:0000259" key="2">
    <source>
        <dbReference type="Pfam" id="PF09967"/>
    </source>
</evidence>
<dbReference type="InterPro" id="IPR018698">
    <property type="entry name" value="VWA-like_dom"/>
</dbReference>
<evidence type="ECO:0000259" key="3">
    <source>
        <dbReference type="Pfam" id="PF13203"/>
    </source>
</evidence>
<protein>
    <recommendedName>
        <fullName evidence="6">VWA-like domain-containing protein</fullName>
    </recommendedName>
</protein>
<reference evidence="4 5" key="1">
    <citation type="submission" date="2019-04" db="EMBL/GenBank/DDBJ databases">
        <title>Microbes associate with the intestines of laboratory mice.</title>
        <authorList>
            <person name="Navarre W."/>
            <person name="Wong E."/>
            <person name="Huang K.C."/>
            <person name="Tropini C."/>
            <person name="Ng K."/>
            <person name="Yu B."/>
        </authorList>
    </citation>
    <scope>NUCLEOTIDE SEQUENCE [LARGE SCALE GENOMIC DNA]</scope>
    <source>
        <strain evidence="4 5">NM80_B27</strain>
    </source>
</reference>
<dbReference type="Pfam" id="PF13203">
    <property type="entry name" value="DUF2201_N"/>
    <property type="match status" value="1"/>
</dbReference>
<organism evidence="4 5">
    <name type="scientific">Adlercreutzia caecimuris</name>
    <dbReference type="NCBI Taxonomy" id="671266"/>
    <lineage>
        <taxon>Bacteria</taxon>
        <taxon>Bacillati</taxon>
        <taxon>Actinomycetota</taxon>
        <taxon>Coriobacteriia</taxon>
        <taxon>Eggerthellales</taxon>
        <taxon>Eggerthellaceae</taxon>
        <taxon>Adlercreutzia</taxon>
    </lineage>
</organism>
<dbReference type="InterPro" id="IPR036465">
    <property type="entry name" value="vWFA_dom_sf"/>
</dbReference>
<feature type="domain" description="Putative metallopeptidase" evidence="3">
    <location>
        <begin position="77"/>
        <end position="325"/>
    </location>
</feature>
<name>A0A4S4G2K0_9ACTN</name>